<organism evidence="1 2">
    <name type="scientific">Pedobacter punctiformis</name>
    <dbReference type="NCBI Taxonomy" id="3004097"/>
    <lineage>
        <taxon>Bacteria</taxon>
        <taxon>Pseudomonadati</taxon>
        <taxon>Bacteroidota</taxon>
        <taxon>Sphingobacteriia</taxon>
        <taxon>Sphingobacteriales</taxon>
        <taxon>Sphingobacteriaceae</taxon>
        <taxon>Pedobacter</taxon>
    </lineage>
</organism>
<proteinExistence type="predicted"/>
<dbReference type="Pfam" id="PF13385">
    <property type="entry name" value="Laminin_G_3"/>
    <property type="match status" value="1"/>
</dbReference>
<dbReference type="Proteomes" id="UP001144347">
    <property type="component" value="Unassembled WGS sequence"/>
</dbReference>
<dbReference type="SUPFAM" id="SSF49899">
    <property type="entry name" value="Concanavalin A-like lectins/glucanases"/>
    <property type="match status" value="1"/>
</dbReference>
<name>A0ABT4LCH0_9SPHI</name>
<evidence type="ECO:0000313" key="1">
    <source>
        <dbReference type="EMBL" id="MCZ4245616.1"/>
    </source>
</evidence>
<comment type="caution">
    <text evidence="1">The sequence shown here is derived from an EMBL/GenBank/DDBJ whole genome shotgun (WGS) entry which is preliminary data.</text>
</comment>
<sequence length="274" mass="29218">MKTKYFLLMATVALGLSSCQKKFDPSSYAPALNIGGYTSAKQIAPNNLVAYYAFDGSLIDSASSTSGVNTGTTFGAGFKKQSLQGALNSYVLGTPSAKVNALKSFTVTEWFNSPAPTTGIIGLFSLANTTQFWGNIEIFIENGSTATNGQLRIHLNQGGGDKTYSVNDLQSIFGKWVNLSLSYDETTSMVKVYINGSRVAAIASTVTGPLAFTNTGRFVFGTVQFQTTPSQTSGTTKQDWASFLTGQIDEVRVYDKALSDAEISALSILESRGK</sequence>
<dbReference type="EMBL" id="JAPWGM010000006">
    <property type="protein sequence ID" value="MCZ4245616.1"/>
    <property type="molecule type" value="Genomic_DNA"/>
</dbReference>
<keyword evidence="2" id="KW-1185">Reference proteome</keyword>
<dbReference type="RefSeq" id="WP_269428667.1">
    <property type="nucleotide sequence ID" value="NZ_JAPWGM010000006.1"/>
</dbReference>
<dbReference type="PROSITE" id="PS51257">
    <property type="entry name" value="PROKAR_LIPOPROTEIN"/>
    <property type="match status" value="1"/>
</dbReference>
<dbReference type="InterPro" id="IPR013320">
    <property type="entry name" value="ConA-like_dom_sf"/>
</dbReference>
<gene>
    <name evidence="1" type="ORF">O0955_16525</name>
</gene>
<protein>
    <submittedName>
        <fullName evidence="1">LamG domain-containing protein</fullName>
    </submittedName>
</protein>
<evidence type="ECO:0000313" key="2">
    <source>
        <dbReference type="Proteomes" id="UP001144347"/>
    </source>
</evidence>
<accession>A0ABT4LCH0</accession>
<reference evidence="1" key="1">
    <citation type="submission" date="2022-12" db="EMBL/GenBank/DDBJ databases">
        <title>Genome sequence of HCMS5-2.</title>
        <authorList>
            <person name="Woo H."/>
        </authorList>
    </citation>
    <scope>NUCLEOTIDE SEQUENCE</scope>
    <source>
        <strain evidence="1">HCMS5-2</strain>
    </source>
</reference>
<dbReference type="Gene3D" id="2.60.120.200">
    <property type="match status" value="1"/>
</dbReference>